<evidence type="ECO:0000313" key="2">
    <source>
        <dbReference type="EMBL" id="TPG13188.1"/>
    </source>
</evidence>
<proteinExistence type="predicted"/>
<dbReference type="EMBL" id="RCZK01000004">
    <property type="protein sequence ID" value="TPG13188.1"/>
    <property type="molecule type" value="Genomic_DNA"/>
</dbReference>
<dbReference type="Pfam" id="PF07811">
    <property type="entry name" value="TadE"/>
    <property type="match status" value="1"/>
</dbReference>
<dbReference type="InterPro" id="IPR012495">
    <property type="entry name" value="TadE-like_dom"/>
</dbReference>
<sequence length="160" mass="17124">MASRYLAILRFVISDVRGASLIEMALIFPPLALLLLGSVDLASGFAKRMALEQAAAQTIQQAIVQGPQASNYDYLIQSASTTSGQPVSNISLDKWLECDGTRQTSFEGDCSGQQVVARRVAIAIAYQYLPPFDYSAVPGLSSVPGLTPVKLMGSARVRVQ</sequence>
<dbReference type="RefSeq" id="WP_140869932.1">
    <property type="nucleotide sequence ID" value="NZ_RCZK01000004.1"/>
</dbReference>
<organism evidence="2 3">
    <name type="scientific">Sphingomonas oligophenolica</name>
    <dbReference type="NCBI Taxonomy" id="301154"/>
    <lineage>
        <taxon>Bacteria</taxon>
        <taxon>Pseudomonadati</taxon>
        <taxon>Pseudomonadota</taxon>
        <taxon>Alphaproteobacteria</taxon>
        <taxon>Sphingomonadales</taxon>
        <taxon>Sphingomonadaceae</taxon>
        <taxon>Sphingomonas</taxon>
    </lineage>
</organism>
<name>A0A502CJT7_9SPHN</name>
<dbReference type="Proteomes" id="UP000318413">
    <property type="component" value="Unassembled WGS sequence"/>
</dbReference>
<evidence type="ECO:0000313" key="3">
    <source>
        <dbReference type="Proteomes" id="UP000318413"/>
    </source>
</evidence>
<dbReference type="AlphaFoldDB" id="A0A502CJT7"/>
<accession>A0A502CJT7</accession>
<protein>
    <recommendedName>
        <fullName evidence="1">TadE-like domain-containing protein</fullName>
    </recommendedName>
</protein>
<evidence type="ECO:0000259" key="1">
    <source>
        <dbReference type="Pfam" id="PF07811"/>
    </source>
</evidence>
<keyword evidence="3" id="KW-1185">Reference proteome</keyword>
<feature type="domain" description="TadE-like" evidence="1">
    <location>
        <begin position="18"/>
        <end position="57"/>
    </location>
</feature>
<reference evidence="2 3" key="1">
    <citation type="journal article" date="2019" name="Environ. Microbiol.">
        <title>Species interactions and distinct microbial communities in high Arctic permafrost affected cryosols are associated with the CH4 and CO2 gas fluxes.</title>
        <authorList>
            <person name="Altshuler I."/>
            <person name="Hamel J."/>
            <person name="Turney S."/>
            <person name="Magnuson E."/>
            <person name="Levesque R."/>
            <person name="Greer C."/>
            <person name="Whyte L.G."/>
        </authorList>
    </citation>
    <scope>NUCLEOTIDE SEQUENCE [LARGE SCALE GENOMIC DNA]</scope>
    <source>
        <strain evidence="2 3">S5.1</strain>
    </source>
</reference>
<gene>
    <name evidence="2" type="ORF">EAH84_07250</name>
</gene>
<comment type="caution">
    <text evidence="2">The sequence shown here is derived from an EMBL/GenBank/DDBJ whole genome shotgun (WGS) entry which is preliminary data.</text>
</comment>
<dbReference type="OrthoDB" id="7570052at2"/>